<evidence type="ECO:0000256" key="1">
    <source>
        <dbReference type="ARBA" id="ARBA00009108"/>
    </source>
</evidence>
<dbReference type="PANTHER" id="PTHR37313:SF2">
    <property type="entry name" value="UPF0749 PROTEIN YLXX"/>
    <property type="match status" value="1"/>
</dbReference>
<comment type="caution">
    <text evidence="5">The sequence shown here is derived from an EMBL/GenBank/DDBJ whole genome shotgun (WGS) entry which is preliminary data.</text>
</comment>
<organism evidence="5 6">
    <name type="scientific">Clostridium novyi A str. 4570</name>
    <dbReference type="NCBI Taxonomy" id="1444290"/>
    <lineage>
        <taxon>Bacteria</taxon>
        <taxon>Bacillati</taxon>
        <taxon>Bacillota</taxon>
        <taxon>Clostridia</taxon>
        <taxon>Eubacteriales</taxon>
        <taxon>Clostridiaceae</taxon>
        <taxon>Clostridium</taxon>
    </lineage>
</organism>
<sequence length="252" mass="28582">MKKIQSQISVGIVSVLLSFMITYQLKSVMNQNKKLDDKKNVAQITLEIDQLKKQKEQLKANIDELQTQIKSYENAASSDNDMTKEIVKKLEDTRILTGSVDVEGEGVIIYITPRKEFFSGNDEVPVVQDYDIIKLINELNAGDAEAISVNDIRITSRTGIRSASNYITINNERISPTKRITIKAIGNRVNLKKVLEFPGVLDQFNQINQVGIDVKYEESSDIKIPKNNESLKFQYAQPINDDTNKDKLNRDK</sequence>
<keyword evidence="4" id="KW-0812">Transmembrane</keyword>
<accession>A0AA89CUB9</accession>
<dbReference type="AlphaFoldDB" id="A0AA89CUB9"/>
<dbReference type="RefSeq" id="WP_039250474.1">
    <property type="nucleotide sequence ID" value="NZ_JDRX01000024.1"/>
</dbReference>
<name>A0AA89CUB9_CLONO</name>
<keyword evidence="4" id="KW-1133">Transmembrane helix</keyword>
<feature type="region of interest" description="Disordered" evidence="3">
    <location>
        <begin position="233"/>
        <end position="252"/>
    </location>
</feature>
<feature type="coiled-coil region" evidence="2">
    <location>
        <begin position="41"/>
        <end position="82"/>
    </location>
</feature>
<evidence type="ECO:0000313" key="5">
    <source>
        <dbReference type="EMBL" id="KGN01015.1"/>
    </source>
</evidence>
<keyword evidence="2" id="KW-0175">Coiled coil</keyword>
<gene>
    <name evidence="5" type="ORF">Z969_08845</name>
</gene>
<evidence type="ECO:0000313" key="6">
    <source>
        <dbReference type="Proteomes" id="UP000030016"/>
    </source>
</evidence>
<evidence type="ECO:0000256" key="3">
    <source>
        <dbReference type="SAM" id="MobiDB-lite"/>
    </source>
</evidence>
<dbReference type="InterPro" id="IPR010273">
    <property type="entry name" value="DUF881"/>
</dbReference>
<dbReference type="Pfam" id="PF05949">
    <property type="entry name" value="DUF881"/>
    <property type="match status" value="1"/>
</dbReference>
<proteinExistence type="inferred from homology"/>
<dbReference type="Gene3D" id="3.30.70.1880">
    <property type="entry name" value="Protein of unknown function DUF881"/>
    <property type="match status" value="1"/>
</dbReference>
<keyword evidence="4" id="KW-0472">Membrane</keyword>
<reference evidence="5 6" key="1">
    <citation type="submission" date="2014-01" db="EMBL/GenBank/DDBJ databases">
        <title>Plasmidome dynamics in the species complex Clostridium novyi sensu lato converts strains of independent lineages into distinctly different pathogens.</title>
        <authorList>
            <person name="Skarin H."/>
            <person name="Segerman B."/>
        </authorList>
    </citation>
    <scope>NUCLEOTIDE SEQUENCE [LARGE SCALE GENOMIC DNA]</scope>
    <source>
        <strain evidence="5 6">4570</strain>
    </source>
</reference>
<dbReference type="PANTHER" id="PTHR37313">
    <property type="entry name" value="UPF0749 PROTEIN RV1825"/>
    <property type="match status" value="1"/>
</dbReference>
<evidence type="ECO:0000256" key="4">
    <source>
        <dbReference type="SAM" id="Phobius"/>
    </source>
</evidence>
<feature type="compositionally biased region" description="Basic and acidic residues" evidence="3">
    <location>
        <begin position="242"/>
        <end position="252"/>
    </location>
</feature>
<evidence type="ECO:0000256" key="2">
    <source>
        <dbReference type="SAM" id="Coils"/>
    </source>
</evidence>
<dbReference type="EMBL" id="JDRX01000024">
    <property type="protein sequence ID" value="KGN01015.1"/>
    <property type="molecule type" value="Genomic_DNA"/>
</dbReference>
<comment type="similarity">
    <text evidence="1">Belongs to the UPF0749 family.</text>
</comment>
<feature type="transmembrane region" description="Helical" evidence="4">
    <location>
        <begin position="6"/>
        <end position="25"/>
    </location>
</feature>
<protein>
    <submittedName>
        <fullName evidence="5">Dihydropteridine reductase</fullName>
    </submittedName>
</protein>
<dbReference type="Proteomes" id="UP000030016">
    <property type="component" value="Unassembled WGS sequence"/>
</dbReference>